<reference evidence="3" key="2">
    <citation type="journal article" date="2020" name="Nat. Commun.">
        <title>Large-scale genome sequencing of mycorrhizal fungi provides insights into the early evolution of symbiotic traits.</title>
        <authorList>
            <person name="Miyauchi S."/>
            <person name="Kiss E."/>
            <person name="Kuo A."/>
            <person name="Drula E."/>
            <person name="Kohler A."/>
            <person name="Sanchez-Garcia M."/>
            <person name="Morin E."/>
            <person name="Andreopoulos B."/>
            <person name="Barry K.W."/>
            <person name="Bonito G."/>
            <person name="Buee M."/>
            <person name="Carver A."/>
            <person name="Chen C."/>
            <person name="Cichocki N."/>
            <person name="Clum A."/>
            <person name="Culley D."/>
            <person name="Crous P.W."/>
            <person name="Fauchery L."/>
            <person name="Girlanda M."/>
            <person name="Hayes R.D."/>
            <person name="Keri Z."/>
            <person name="LaButti K."/>
            <person name="Lipzen A."/>
            <person name="Lombard V."/>
            <person name="Magnuson J."/>
            <person name="Maillard F."/>
            <person name="Murat C."/>
            <person name="Nolan M."/>
            <person name="Ohm R.A."/>
            <person name="Pangilinan J."/>
            <person name="Pereira M.F."/>
            <person name="Perotto S."/>
            <person name="Peter M."/>
            <person name="Pfister S."/>
            <person name="Riley R."/>
            <person name="Sitrit Y."/>
            <person name="Stielow J.B."/>
            <person name="Szollosi G."/>
            <person name="Zifcakova L."/>
            <person name="Stursova M."/>
            <person name="Spatafora J.W."/>
            <person name="Tedersoo L."/>
            <person name="Vaario L.M."/>
            <person name="Yamada A."/>
            <person name="Yan M."/>
            <person name="Wang P."/>
            <person name="Xu J."/>
            <person name="Bruns T."/>
            <person name="Baldrian P."/>
            <person name="Vilgalys R."/>
            <person name="Dunand C."/>
            <person name="Henrissat B."/>
            <person name="Grigoriev I.V."/>
            <person name="Hibbett D."/>
            <person name="Nagy L.G."/>
            <person name="Martin F.M."/>
        </authorList>
    </citation>
    <scope>NUCLEOTIDE SEQUENCE</scope>
    <source>
        <strain evidence="3">BED1</strain>
    </source>
</reference>
<name>A0AAD4GKE7_BOLED</name>
<feature type="transmembrane region" description="Helical" evidence="2">
    <location>
        <begin position="101"/>
        <end position="126"/>
    </location>
</feature>
<keyword evidence="4" id="KW-1185">Reference proteome</keyword>
<feature type="transmembrane region" description="Helical" evidence="2">
    <location>
        <begin position="60"/>
        <end position="81"/>
    </location>
</feature>
<keyword evidence="2" id="KW-1133">Transmembrane helix</keyword>
<feature type="transmembrane region" description="Helical" evidence="2">
    <location>
        <begin position="768"/>
        <end position="787"/>
    </location>
</feature>
<evidence type="ECO:0000256" key="2">
    <source>
        <dbReference type="SAM" id="Phobius"/>
    </source>
</evidence>
<evidence type="ECO:0000313" key="4">
    <source>
        <dbReference type="Proteomes" id="UP001194468"/>
    </source>
</evidence>
<organism evidence="3 4">
    <name type="scientific">Boletus edulis BED1</name>
    <dbReference type="NCBI Taxonomy" id="1328754"/>
    <lineage>
        <taxon>Eukaryota</taxon>
        <taxon>Fungi</taxon>
        <taxon>Dikarya</taxon>
        <taxon>Basidiomycota</taxon>
        <taxon>Agaricomycotina</taxon>
        <taxon>Agaricomycetes</taxon>
        <taxon>Agaricomycetidae</taxon>
        <taxon>Boletales</taxon>
        <taxon>Boletineae</taxon>
        <taxon>Boletaceae</taxon>
        <taxon>Boletoideae</taxon>
        <taxon>Boletus</taxon>
    </lineage>
</organism>
<feature type="transmembrane region" description="Helical" evidence="2">
    <location>
        <begin position="669"/>
        <end position="689"/>
    </location>
</feature>
<feature type="region of interest" description="Disordered" evidence="1">
    <location>
        <begin position="1066"/>
        <end position="1085"/>
    </location>
</feature>
<evidence type="ECO:0008006" key="5">
    <source>
        <dbReference type="Google" id="ProtNLM"/>
    </source>
</evidence>
<accession>A0AAD4GKE7</accession>
<evidence type="ECO:0000313" key="3">
    <source>
        <dbReference type="EMBL" id="KAF8449309.1"/>
    </source>
</evidence>
<feature type="transmembrane region" description="Helical" evidence="2">
    <location>
        <begin position="743"/>
        <end position="762"/>
    </location>
</feature>
<gene>
    <name evidence="3" type="ORF">L210DRAFT_3640903</name>
</gene>
<comment type="caution">
    <text evidence="3">The sequence shown here is derived from an EMBL/GenBank/DDBJ whole genome shotgun (WGS) entry which is preliminary data.</text>
</comment>
<evidence type="ECO:0000256" key="1">
    <source>
        <dbReference type="SAM" id="MobiDB-lite"/>
    </source>
</evidence>
<keyword evidence="2" id="KW-0812">Transmembrane</keyword>
<protein>
    <recommendedName>
        <fullName evidence="5">Transmembrane protein</fullName>
    </recommendedName>
</protein>
<keyword evidence="2" id="KW-0472">Membrane</keyword>
<feature type="transmembrane region" description="Helical" evidence="2">
    <location>
        <begin position="521"/>
        <end position="547"/>
    </location>
</feature>
<feature type="transmembrane region" description="Helical" evidence="2">
    <location>
        <begin position="709"/>
        <end position="731"/>
    </location>
</feature>
<dbReference type="Proteomes" id="UP001194468">
    <property type="component" value="Unassembled WGS sequence"/>
</dbReference>
<dbReference type="EMBL" id="WHUW01000003">
    <property type="protein sequence ID" value="KAF8449309.1"/>
    <property type="molecule type" value="Genomic_DNA"/>
</dbReference>
<sequence length="1226" mass="134048">MVAKFLPSAKYRLFGDKTSLSAPPDDIPLSQMDTAVAPLLQDLVNQDDNVDKQHRNLWRFFCYFLHLFLVALHIVLLVISACNHAEHRITLPFDNKAFTTGLSVGLQAFYILYTTLLVFVTQSLVLSATFSSKKKLTQIHDICSAWSGLGAALSTLWSQTKVASSVWSVVLVAVYFACVSVLHVASSTIMQFQPFNHTITRTVPAVATWPGPSVNLSTLDWTTAIGTLPFLQNLYGNTTNGLANNTLYDIPTQSFAKATVNTTMVNAHCGLLTNLSVVYIEKILWGDSIQINVSMMDIDPFSISVGAGPLLNEIWFANPMCDYNNSAYPLFCQNSIIYLVTAKIETDGSANGVKPLYFNGSYGDPYHNISVPMYFVACTLNTSTNMATLDRSGSQLNVLDSDEHPTDEAWSNFSPGGDTDLTTTIVTAMNQSGSTDAFSIYCLPVMMAKIWMSTDSFQAGQLERIVSRIATEFMWIAGELGSAGGGFDRQTEDSQIMQYILQWRLNINPLPVSFEACFVEYHLYMVQVIAALCASVILCVLAVCMLWNRHSWPGAISNAGVLEIMWLGSRSAVLRDHLRDKQNPSVDGLRASSMFESVFWTRPADTHVNMENRKPYAAVPLYDLGTHASSARFLDSLDFVSSNTSTSDPYQLCKPIHVPDTSRSRRRCYALHIVLVALHIVILVLLVHHPEHSVVIPIETNILTTGLSALLQAVYTLYSAILVVITQRLALFRIVGNRRKLTTVHDVFGAWTGIGAAIHVLWQQHQVASSILEITTVVTYLASMLVLHIGSSSIMQWQVFNSTLVDTLTSDLAVPSNVVDTSQLRWEWIFPVLQSSSLDASVSTYGLSNNTIYDMPQVPTHVAFLEASVNATTISVQCGLVPNLTFAATSSDQGAGLILEEYHITFSQNGSDNGSFTVMPMWKDLVLANTPDSQCIACPQTLFYIMTTGIDVDESVRDTVAVNMNWTYTPSGGKPRNSTTSTHIAACSVSAQTVPATLNLQENQLLSTTDQNASSSTTSWSTWSPGDATDFSVGIVSAIANGMTGVVSAVRAYHLFNPLPVLRRGGREPDHGVGQSSANPSMKLSPSHLQDAIAHTMAKFLWLSGQLGETAGGFQRTVGESRATRNVLQWRLNLNMIPIVFASVASFTALILVPFIIGKKTSKEHAPMVTGTSVLECLWLEAQSEELHSRIKAIEEPRSDNLRAGGMFDVSLGDIGHSSLASEAVD</sequence>
<feature type="compositionally biased region" description="Polar residues" evidence="1">
    <location>
        <begin position="1074"/>
        <end position="1085"/>
    </location>
</feature>
<proteinExistence type="predicted"/>
<feature type="transmembrane region" description="Helical" evidence="2">
    <location>
        <begin position="166"/>
        <end position="185"/>
    </location>
</feature>
<feature type="transmembrane region" description="Helical" evidence="2">
    <location>
        <begin position="1132"/>
        <end position="1157"/>
    </location>
</feature>
<reference evidence="3" key="1">
    <citation type="submission" date="2019-10" db="EMBL/GenBank/DDBJ databases">
        <authorList>
            <consortium name="DOE Joint Genome Institute"/>
            <person name="Kuo A."/>
            <person name="Miyauchi S."/>
            <person name="Kiss E."/>
            <person name="Drula E."/>
            <person name="Kohler A."/>
            <person name="Sanchez-Garcia M."/>
            <person name="Andreopoulos B."/>
            <person name="Barry K.W."/>
            <person name="Bonito G."/>
            <person name="Buee M."/>
            <person name="Carver A."/>
            <person name="Chen C."/>
            <person name="Cichocki N."/>
            <person name="Clum A."/>
            <person name="Culley D."/>
            <person name="Crous P.W."/>
            <person name="Fauchery L."/>
            <person name="Girlanda M."/>
            <person name="Hayes R."/>
            <person name="Keri Z."/>
            <person name="LaButti K."/>
            <person name="Lipzen A."/>
            <person name="Lombard V."/>
            <person name="Magnuson J."/>
            <person name="Maillard F."/>
            <person name="Morin E."/>
            <person name="Murat C."/>
            <person name="Nolan M."/>
            <person name="Ohm R."/>
            <person name="Pangilinan J."/>
            <person name="Pereira M."/>
            <person name="Perotto S."/>
            <person name="Peter M."/>
            <person name="Riley R."/>
            <person name="Sitrit Y."/>
            <person name="Stielow B."/>
            <person name="Szollosi G."/>
            <person name="Zifcakova L."/>
            <person name="Stursova M."/>
            <person name="Spatafora J.W."/>
            <person name="Tedersoo L."/>
            <person name="Vaario L.-M."/>
            <person name="Yamada A."/>
            <person name="Yan M."/>
            <person name="Wang P."/>
            <person name="Xu J."/>
            <person name="Bruns T."/>
            <person name="Baldrian P."/>
            <person name="Vilgalys R."/>
            <person name="Henrissat B."/>
            <person name="Grigoriev I.V."/>
            <person name="Hibbett D."/>
            <person name="Nagy L.G."/>
            <person name="Martin F.M."/>
        </authorList>
    </citation>
    <scope>NUCLEOTIDE SEQUENCE</scope>
    <source>
        <strain evidence="3">BED1</strain>
    </source>
</reference>
<dbReference type="AlphaFoldDB" id="A0AAD4GKE7"/>